<name>A0ABR6CLF9_9BACI</name>
<dbReference type="EMBL" id="JACJHX010000002">
    <property type="protein sequence ID" value="MBA9025848.1"/>
    <property type="molecule type" value="Genomic_DNA"/>
</dbReference>
<evidence type="ECO:0008006" key="3">
    <source>
        <dbReference type="Google" id="ProtNLM"/>
    </source>
</evidence>
<dbReference type="RefSeq" id="WP_028392195.1">
    <property type="nucleotide sequence ID" value="NZ_JACJHX010000002.1"/>
</dbReference>
<keyword evidence="2" id="KW-1185">Reference proteome</keyword>
<comment type="caution">
    <text evidence="1">The sequence shown here is derived from an EMBL/GenBank/DDBJ whole genome shotgun (WGS) entry which is preliminary data.</text>
</comment>
<accession>A0ABR6CLF9</accession>
<proteinExistence type="predicted"/>
<gene>
    <name evidence="1" type="ORF">HNP81_001131</name>
</gene>
<evidence type="ECO:0000313" key="2">
    <source>
        <dbReference type="Proteomes" id="UP000626697"/>
    </source>
</evidence>
<evidence type="ECO:0000313" key="1">
    <source>
        <dbReference type="EMBL" id="MBA9025848.1"/>
    </source>
</evidence>
<protein>
    <recommendedName>
        <fullName evidence="3">Cytosolic protein</fullName>
    </recommendedName>
</protein>
<sequence>MGWLKTFTNRFSQQCESSEHHHDAELKTRYYKSNFEQTIRVIEEIFGNKQQYEIKSVSKEHGEIFVHSKQSPALDIIITIITVRPLETAVDFTVSTEKWSPIGINKLLKKQILAAYETLDQKLPSIRTK</sequence>
<organism evidence="1 2">
    <name type="scientific">Peribacillus huizhouensis</name>
    <dbReference type="NCBI Taxonomy" id="1501239"/>
    <lineage>
        <taxon>Bacteria</taxon>
        <taxon>Bacillati</taxon>
        <taxon>Bacillota</taxon>
        <taxon>Bacilli</taxon>
        <taxon>Bacillales</taxon>
        <taxon>Bacillaceae</taxon>
        <taxon>Peribacillus</taxon>
    </lineage>
</organism>
<dbReference type="Proteomes" id="UP000626697">
    <property type="component" value="Unassembled WGS sequence"/>
</dbReference>
<reference evidence="1 2" key="1">
    <citation type="submission" date="2020-08" db="EMBL/GenBank/DDBJ databases">
        <title>Genomic Encyclopedia of Type Strains, Phase IV (KMG-IV): sequencing the most valuable type-strain genomes for metagenomic binning, comparative biology and taxonomic classification.</title>
        <authorList>
            <person name="Goeker M."/>
        </authorList>
    </citation>
    <scope>NUCLEOTIDE SEQUENCE [LARGE SCALE GENOMIC DNA]</scope>
    <source>
        <strain evidence="1 2">DSM 105481</strain>
    </source>
</reference>